<evidence type="ECO:0000256" key="2">
    <source>
        <dbReference type="ARBA" id="ARBA00022801"/>
    </source>
</evidence>
<dbReference type="Proteomes" id="UP000260790">
    <property type="component" value="Unassembled WGS sequence"/>
</dbReference>
<keyword evidence="2 4" id="KW-0378">Hydrolase</keyword>
<dbReference type="AlphaFoldDB" id="A0A8B2Z2F1"/>
<proteinExistence type="inferred from homology"/>
<organism evidence="4 5">
    <name type="scientific">Ligilactobacillus ruminis</name>
    <dbReference type="NCBI Taxonomy" id="1623"/>
    <lineage>
        <taxon>Bacteria</taxon>
        <taxon>Bacillati</taxon>
        <taxon>Bacillota</taxon>
        <taxon>Bacilli</taxon>
        <taxon>Lactobacillales</taxon>
        <taxon>Lactobacillaceae</taxon>
        <taxon>Ligilactobacillus</taxon>
    </lineage>
</organism>
<dbReference type="Pfam" id="PF02275">
    <property type="entry name" value="CBAH"/>
    <property type="match status" value="1"/>
</dbReference>
<protein>
    <submittedName>
        <fullName evidence="4">Linear amide C-N hydrolase</fullName>
    </submittedName>
</protein>
<evidence type="ECO:0000313" key="5">
    <source>
        <dbReference type="Proteomes" id="UP000260790"/>
    </source>
</evidence>
<dbReference type="InterPro" id="IPR029132">
    <property type="entry name" value="CBAH/NAAA_C"/>
</dbReference>
<dbReference type="PANTHER" id="PTHR35527:SF2">
    <property type="entry name" value="HYDROLASE"/>
    <property type="match status" value="1"/>
</dbReference>
<dbReference type="EMBL" id="QSQR01000004">
    <property type="protein sequence ID" value="RGK46747.1"/>
    <property type="molecule type" value="Genomic_DNA"/>
</dbReference>
<comment type="similarity">
    <text evidence="1">Belongs to the peptidase C59 family.</text>
</comment>
<dbReference type="InterPro" id="IPR052193">
    <property type="entry name" value="Peptidase_C59"/>
</dbReference>
<evidence type="ECO:0000256" key="1">
    <source>
        <dbReference type="ARBA" id="ARBA00006625"/>
    </source>
</evidence>
<dbReference type="Gene3D" id="3.60.60.10">
    <property type="entry name" value="Penicillin V Acylase, Chain A"/>
    <property type="match status" value="1"/>
</dbReference>
<sequence>MCTAVTFTDKKSHHYLARTMDFSFELDTRVVSIPKNHVFDSLVSDVSFKTEHAFLAAGQEIEGYGYSFGDGFNEKGFAIASLYFEKYAKYSAAPIDGKTNLASTDLVAWALGNAESVDEFAQKISSINIVDVVNPVIMEKVPLHWIVTDGFGNDGVLEITESGVHFYRNQVGVMTNPPEFPWHMENLNHYNNLQPNDFGSKIYGDFTTFWDGPGSGTRGLPGDYTSISRFVRAAYVRQYSERENGLVSLSHILNAVDIPKGVKKKSDGLSDYTQYKAILDLDDQCYYFMKYGDAAFMKAFLDSNSDEVKEFHH</sequence>
<feature type="domain" description="Choloylglycine hydrolase/NAAA C-terminal" evidence="3">
    <location>
        <begin position="2"/>
        <end position="298"/>
    </location>
</feature>
<comment type="caution">
    <text evidence="4">The sequence shown here is derived from an EMBL/GenBank/DDBJ whole genome shotgun (WGS) entry which is preliminary data.</text>
</comment>
<name>A0A8B2Z2F1_9LACO</name>
<dbReference type="GO" id="GO:0016787">
    <property type="term" value="F:hydrolase activity"/>
    <property type="evidence" value="ECO:0007669"/>
    <property type="project" value="UniProtKB-KW"/>
</dbReference>
<evidence type="ECO:0000313" key="4">
    <source>
        <dbReference type="EMBL" id="RGK46747.1"/>
    </source>
</evidence>
<dbReference type="RefSeq" id="WP_117642853.1">
    <property type="nucleotide sequence ID" value="NZ_JAQDES010000005.1"/>
</dbReference>
<reference evidence="4 5" key="1">
    <citation type="submission" date="2018-08" db="EMBL/GenBank/DDBJ databases">
        <title>A genome reference for cultivated species of the human gut microbiota.</title>
        <authorList>
            <person name="Zou Y."/>
            <person name="Xue W."/>
            <person name="Luo G."/>
        </authorList>
    </citation>
    <scope>NUCLEOTIDE SEQUENCE [LARGE SCALE GENOMIC DNA]</scope>
    <source>
        <strain evidence="4 5">TF10-9AT</strain>
    </source>
</reference>
<gene>
    <name evidence="4" type="ORF">DXD09_05055</name>
</gene>
<dbReference type="InterPro" id="IPR029055">
    <property type="entry name" value="Ntn_hydrolases_N"/>
</dbReference>
<dbReference type="CDD" id="cd00542">
    <property type="entry name" value="Ntn_PVA"/>
    <property type="match status" value="1"/>
</dbReference>
<dbReference type="PANTHER" id="PTHR35527">
    <property type="entry name" value="CHOLOYLGLYCINE HYDROLASE"/>
    <property type="match status" value="1"/>
</dbReference>
<evidence type="ECO:0000259" key="3">
    <source>
        <dbReference type="Pfam" id="PF02275"/>
    </source>
</evidence>
<accession>A0A8B2Z2F1</accession>
<dbReference type="SUPFAM" id="SSF56235">
    <property type="entry name" value="N-terminal nucleophile aminohydrolases (Ntn hydrolases)"/>
    <property type="match status" value="1"/>
</dbReference>